<dbReference type="Gene3D" id="3.40.390.10">
    <property type="entry name" value="Collagenase (Catalytic Domain)"/>
    <property type="match status" value="2"/>
</dbReference>
<reference evidence="12" key="1">
    <citation type="submission" date="2023-03" db="EMBL/GenBank/DDBJ databases">
        <title>Electrophorus voltai genome.</title>
        <authorList>
            <person name="Bian C."/>
        </authorList>
    </citation>
    <scope>NUCLEOTIDE SEQUENCE</scope>
    <source>
        <strain evidence="12">CB-2022</strain>
        <tissue evidence="12">Muscle</tissue>
    </source>
</reference>
<protein>
    <recommendedName>
        <fullName evidence="10">Metalloendopeptidase</fullName>
        <ecNumber evidence="10">3.4.24.-</ecNumber>
    </recommendedName>
</protein>
<feature type="binding site" evidence="9">
    <location>
        <position position="499"/>
    </location>
    <ligand>
        <name>Zn(2+)</name>
        <dbReference type="ChEBI" id="CHEBI:29105"/>
        <note>catalytic</note>
    </ligand>
</feature>
<evidence type="ECO:0000256" key="9">
    <source>
        <dbReference type="PROSITE-ProRule" id="PRU01211"/>
    </source>
</evidence>
<keyword evidence="8" id="KW-1015">Disulfide bond</keyword>
<gene>
    <name evidence="12" type="ORF">P4O66_022093</name>
</gene>
<feature type="signal peptide" evidence="10">
    <location>
        <begin position="1"/>
        <end position="19"/>
    </location>
</feature>
<keyword evidence="4 9" id="KW-0378">Hydrolase</keyword>
<dbReference type="InterPro" id="IPR034039">
    <property type="entry name" value="ZnMP_hatching_enz"/>
</dbReference>
<feature type="chain" id="PRO_5041767329" description="Metalloendopeptidase" evidence="10">
    <location>
        <begin position="20"/>
        <end position="588"/>
    </location>
</feature>
<keyword evidence="6 9" id="KW-0482">Metalloprotease</keyword>
<feature type="domain" description="Peptidase M12A" evidence="11">
    <location>
        <begin position="391"/>
        <end position="588"/>
    </location>
</feature>
<sequence>MEPRASFSILALLLGLSQALPTTEPQHVDITSRIITINNGQIRSTEMLVEGDILLPETRNSLVCPSNKCFWKKSSNGLVQVPYVVSTDFSSLDMDVITNAMASFRKKTCIRFVPRTVEPDYISIKSLDGCYSAVGKTGGAQVLSLNRNGCVYHGIVEHELNHALGFYHEHTRSDRDNYVRINWQNIDPAMQSNFNKENTNNLNTPYDYSSVMHYGNTAFSINGMDTITPIPDEWVAIGQRVELSTIDVKRIKILNMEPRASLSILALLLGLSQALPTTEPQHVDITSRIITINNGQIRSSEMLVEGDILLPETRNSLVCPSNKCFWKKSSNGLVQVPYVVSTDFSSLDMDVITNAMASFRISLILIQTFLSRSAQGEMLVEGDILLPETRNSLVCPSNKCFWKKSSNGLVQVPYVVSTDFSSLDMDVITNAMASFRKKTCIRFVPRTVEPDYISIKSLDGCYSAVGKTGGAQVLSLNRNGCVYHGIVEHELNHALGFYHEHTRSDRDNYVRINWQNIDPAMQSNFNKENTNNLNTPYDYSSVMHYGNTAFSINGMDTITPIPDEWVAIGQRVELSTIDVKRIKILYEC</sequence>
<evidence type="ECO:0000256" key="3">
    <source>
        <dbReference type="ARBA" id="ARBA00022729"/>
    </source>
</evidence>
<dbReference type="InterPro" id="IPR006026">
    <property type="entry name" value="Peptidase_Metallo"/>
</dbReference>
<dbReference type="InterPro" id="IPR024079">
    <property type="entry name" value="MetalloPept_cat_dom_sf"/>
</dbReference>
<dbReference type="GO" id="GO:0008270">
    <property type="term" value="F:zinc ion binding"/>
    <property type="evidence" value="ECO:0007669"/>
    <property type="project" value="UniProtKB-UniRule"/>
</dbReference>
<keyword evidence="5 9" id="KW-0862">Zinc</keyword>
<comment type="caution">
    <text evidence="12">The sequence shown here is derived from an EMBL/GenBank/DDBJ whole genome shotgun (WGS) entry which is preliminary data.</text>
</comment>
<dbReference type="SMART" id="SM00235">
    <property type="entry name" value="ZnMc"/>
    <property type="match status" value="2"/>
</dbReference>
<dbReference type="PANTHER" id="PTHR10127:SF839">
    <property type="entry name" value="HATCHING ENZYME 1.2-RELATED"/>
    <property type="match status" value="1"/>
</dbReference>
<dbReference type="PRINTS" id="PR00480">
    <property type="entry name" value="ASTACIN"/>
</dbReference>
<keyword evidence="1 9" id="KW-0645">Protease</keyword>
<evidence type="ECO:0000256" key="10">
    <source>
        <dbReference type="RuleBase" id="RU361183"/>
    </source>
</evidence>
<name>A0AAD8ZQJ8_9TELE</name>
<evidence type="ECO:0000256" key="5">
    <source>
        <dbReference type="ARBA" id="ARBA00022833"/>
    </source>
</evidence>
<evidence type="ECO:0000259" key="11">
    <source>
        <dbReference type="PROSITE" id="PS51864"/>
    </source>
</evidence>
<accession>A0AAD8ZQJ8</accession>
<feature type="binding site" evidence="9">
    <location>
        <position position="162"/>
    </location>
    <ligand>
        <name>Zn(2+)</name>
        <dbReference type="ChEBI" id="CHEBI:29105"/>
        <note>catalytic</note>
    </ligand>
</feature>
<evidence type="ECO:0000256" key="2">
    <source>
        <dbReference type="ARBA" id="ARBA00022723"/>
    </source>
</evidence>
<keyword evidence="3 10" id="KW-0732">Signal</keyword>
<feature type="active site" evidence="9">
    <location>
        <position position="490"/>
    </location>
</feature>
<dbReference type="CDD" id="cd04283">
    <property type="entry name" value="ZnMc_hatching_enzyme"/>
    <property type="match status" value="2"/>
</dbReference>
<evidence type="ECO:0000313" key="13">
    <source>
        <dbReference type="Proteomes" id="UP001239994"/>
    </source>
</evidence>
<keyword evidence="7" id="KW-0865">Zymogen</keyword>
<feature type="binding site" evidence="9">
    <location>
        <position position="489"/>
    </location>
    <ligand>
        <name>Zn(2+)</name>
        <dbReference type="ChEBI" id="CHEBI:29105"/>
        <note>catalytic</note>
    </ligand>
</feature>
<dbReference type="GO" id="GO:0006508">
    <property type="term" value="P:proteolysis"/>
    <property type="evidence" value="ECO:0007669"/>
    <property type="project" value="UniProtKB-KW"/>
</dbReference>
<evidence type="ECO:0000256" key="8">
    <source>
        <dbReference type="ARBA" id="ARBA00023157"/>
    </source>
</evidence>
<evidence type="ECO:0000256" key="7">
    <source>
        <dbReference type="ARBA" id="ARBA00023145"/>
    </source>
</evidence>
<dbReference type="EMBL" id="JAROKS010000007">
    <property type="protein sequence ID" value="KAK1802433.1"/>
    <property type="molecule type" value="Genomic_DNA"/>
</dbReference>
<feature type="binding site" evidence="9">
    <location>
        <position position="493"/>
    </location>
    <ligand>
        <name>Zn(2+)</name>
        <dbReference type="ChEBI" id="CHEBI:29105"/>
        <note>catalytic</note>
    </ligand>
</feature>
<feature type="active site" evidence="9">
    <location>
        <position position="159"/>
    </location>
</feature>
<proteinExistence type="predicted"/>
<keyword evidence="2 9" id="KW-0479">Metal-binding</keyword>
<dbReference type="Pfam" id="PF01400">
    <property type="entry name" value="Astacin"/>
    <property type="match status" value="2"/>
</dbReference>
<dbReference type="AlphaFoldDB" id="A0AAD8ZQJ8"/>
<feature type="binding site" evidence="9">
    <location>
        <position position="158"/>
    </location>
    <ligand>
        <name>Zn(2+)</name>
        <dbReference type="ChEBI" id="CHEBI:29105"/>
        <note>catalytic</note>
    </ligand>
</feature>
<dbReference type="EC" id="3.4.24.-" evidence="10"/>
<evidence type="ECO:0000256" key="1">
    <source>
        <dbReference type="ARBA" id="ARBA00022670"/>
    </source>
</evidence>
<keyword evidence="13" id="KW-1185">Reference proteome</keyword>
<comment type="cofactor">
    <cofactor evidence="9 10">
        <name>Zn(2+)</name>
        <dbReference type="ChEBI" id="CHEBI:29105"/>
    </cofactor>
    <text evidence="9 10">Binds 1 zinc ion per subunit.</text>
</comment>
<dbReference type="FunFam" id="3.40.390.10:FF:000040">
    <property type="entry name" value="Metalloendopeptidase"/>
    <property type="match status" value="2"/>
</dbReference>
<dbReference type="InterPro" id="IPR001506">
    <property type="entry name" value="Peptidase_M12A"/>
</dbReference>
<organism evidence="12 13">
    <name type="scientific">Electrophorus voltai</name>
    <dbReference type="NCBI Taxonomy" id="2609070"/>
    <lineage>
        <taxon>Eukaryota</taxon>
        <taxon>Metazoa</taxon>
        <taxon>Chordata</taxon>
        <taxon>Craniata</taxon>
        <taxon>Vertebrata</taxon>
        <taxon>Euteleostomi</taxon>
        <taxon>Actinopterygii</taxon>
        <taxon>Neopterygii</taxon>
        <taxon>Teleostei</taxon>
        <taxon>Ostariophysi</taxon>
        <taxon>Gymnotiformes</taxon>
        <taxon>Gymnotoidei</taxon>
        <taxon>Gymnotidae</taxon>
        <taxon>Electrophorus</taxon>
    </lineage>
</organism>
<dbReference type="PANTHER" id="PTHR10127">
    <property type="entry name" value="DISCOIDIN, CUB, EGF, LAMININ , AND ZINC METALLOPROTEASE DOMAIN CONTAINING"/>
    <property type="match status" value="1"/>
</dbReference>
<comment type="caution">
    <text evidence="9">Lacks conserved residue(s) required for the propagation of feature annotation.</text>
</comment>
<dbReference type="Proteomes" id="UP001239994">
    <property type="component" value="Unassembled WGS sequence"/>
</dbReference>
<dbReference type="GO" id="GO:0004222">
    <property type="term" value="F:metalloendopeptidase activity"/>
    <property type="evidence" value="ECO:0007669"/>
    <property type="project" value="UniProtKB-UniRule"/>
</dbReference>
<dbReference type="PROSITE" id="PS51864">
    <property type="entry name" value="ASTACIN"/>
    <property type="match status" value="2"/>
</dbReference>
<evidence type="ECO:0000256" key="4">
    <source>
        <dbReference type="ARBA" id="ARBA00022801"/>
    </source>
</evidence>
<evidence type="ECO:0000313" key="12">
    <source>
        <dbReference type="EMBL" id="KAK1802433.1"/>
    </source>
</evidence>
<evidence type="ECO:0000256" key="6">
    <source>
        <dbReference type="ARBA" id="ARBA00023049"/>
    </source>
</evidence>
<feature type="domain" description="Peptidase M12A" evidence="11">
    <location>
        <begin position="60"/>
        <end position="258"/>
    </location>
</feature>
<dbReference type="SUPFAM" id="SSF55486">
    <property type="entry name" value="Metalloproteases ('zincins'), catalytic domain"/>
    <property type="match status" value="2"/>
</dbReference>
<feature type="binding site" evidence="9">
    <location>
        <position position="168"/>
    </location>
    <ligand>
        <name>Zn(2+)</name>
        <dbReference type="ChEBI" id="CHEBI:29105"/>
        <note>catalytic</note>
    </ligand>
</feature>